<dbReference type="InterPro" id="IPR043472">
    <property type="entry name" value="Macro_dom-like"/>
</dbReference>
<dbReference type="CDD" id="cd02901">
    <property type="entry name" value="Macro_Poa1p-like"/>
    <property type="match status" value="1"/>
</dbReference>
<evidence type="ECO:0000313" key="2">
    <source>
        <dbReference type="EMBL" id="QJI53591.1"/>
    </source>
</evidence>
<dbReference type="Pfam" id="PF01661">
    <property type="entry name" value="Macro"/>
    <property type="match status" value="1"/>
</dbReference>
<dbReference type="EMBL" id="MT138073">
    <property type="protein sequence ID" value="QJI53591.1"/>
    <property type="molecule type" value="Genomic_DNA"/>
</dbReference>
<dbReference type="PANTHER" id="PTHR12521">
    <property type="entry name" value="PROTEIN C6ORF130"/>
    <property type="match status" value="1"/>
</dbReference>
<protein>
    <recommendedName>
        <fullName evidence="1">Macro domain-containing protein</fullName>
    </recommendedName>
</protein>
<dbReference type="PANTHER" id="PTHR12521:SF0">
    <property type="entry name" value="ADP-RIBOSE GLYCOHYDROLASE OARD1"/>
    <property type="match status" value="1"/>
</dbReference>
<dbReference type="SUPFAM" id="SSF52949">
    <property type="entry name" value="Macro domain-like"/>
    <property type="match status" value="1"/>
</dbReference>
<dbReference type="SMART" id="SM00506">
    <property type="entry name" value="A1pp"/>
    <property type="match status" value="1"/>
</dbReference>
<accession>A0A6M3YPA5</accession>
<sequence length="338" mass="39474">MNHNSLRPQTKEQAKVWNRYNTVEWDWIPMRYWPYDIALAVMTKTLNYESTFRWFIYLMGNGLSPEEVEGIMEFELSHNQHRLDQVRGLLRDVDKKASDWTYWDETDQRTLSLADTKIIKSVNSRRRQYVKPRQPERRMMPYKKTKVSKTSGYGWVDGELQWVGQKEYEIEEQNQVVDDPDRNPFLPKAEIKMVEGNLFYGTGDYALVHCIAQDAGMGAGIAVNFKNKYPDMPAYVKKQKPGIGSCVMYTSKFEQVVMNLVTKDKSSGKPTLASLSRSLEALKKAVIYNKIKRLAMPKIGSGLDQLDWNKVLEQIELVFWDVDIEIKIFTPKKNWNKF</sequence>
<dbReference type="GO" id="GO:0140291">
    <property type="term" value="P:peptidyl-glutamate ADP-deribosylation"/>
    <property type="evidence" value="ECO:0007669"/>
    <property type="project" value="TreeGrafter"/>
</dbReference>
<dbReference type="InterPro" id="IPR002589">
    <property type="entry name" value="Macro_dom"/>
</dbReference>
<dbReference type="Gene3D" id="3.40.220.10">
    <property type="entry name" value="Leucine Aminopeptidase, subunit E, domain 1"/>
    <property type="match status" value="1"/>
</dbReference>
<name>A0A6M3YPA5_9VIRU</name>
<dbReference type="PROSITE" id="PS51154">
    <property type="entry name" value="MACRO"/>
    <property type="match status" value="1"/>
</dbReference>
<reference evidence="2" key="1">
    <citation type="submission" date="2020-01" db="EMBL/GenBank/DDBJ databases">
        <title>Viral genomes from wild and zoo birds in China.</title>
        <authorList>
            <person name="Yao Y."/>
            <person name="Shan T."/>
            <person name="Yang S."/>
            <person name="Zhang W."/>
        </authorList>
    </citation>
    <scope>NUCLEOTIDE SEQUENCE</scope>
    <source>
        <strain evidence="2">Tou80cre1</strain>
    </source>
</reference>
<feature type="domain" description="Macro" evidence="1">
    <location>
        <begin position="178"/>
        <end position="338"/>
    </location>
</feature>
<evidence type="ECO:0000259" key="1">
    <source>
        <dbReference type="PROSITE" id="PS51154"/>
    </source>
</evidence>
<organism evidence="2">
    <name type="scientific">Cressdnaviricota sp</name>
    <dbReference type="NCBI Taxonomy" id="2748378"/>
    <lineage>
        <taxon>Viruses</taxon>
        <taxon>Monodnaviria</taxon>
        <taxon>Shotokuvirae</taxon>
        <taxon>Cressdnaviricota</taxon>
    </lineage>
</organism>
<dbReference type="InterPro" id="IPR050892">
    <property type="entry name" value="ADP-ribose_metab_enzymes"/>
</dbReference>
<proteinExistence type="predicted"/>